<feature type="transmembrane region" description="Helical" evidence="1">
    <location>
        <begin position="21"/>
        <end position="40"/>
    </location>
</feature>
<keyword evidence="1" id="KW-0472">Membrane</keyword>
<feature type="transmembrane region" description="Helical" evidence="1">
    <location>
        <begin position="60"/>
        <end position="85"/>
    </location>
</feature>
<dbReference type="Proteomes" id="UP001212997">
    <property type="component" value="Unassembled WGS sequence"/>
</dbReference>
<dbReference type="EMBL" id="JANAWD010000291">
    <property type="protein sequence ID" value="KAJ3482046.1"/>
    <property type="molecule type" value="Genomic_DNA"/>
</dbReference>
<organism evidence="3 4">
    <name type="scientific">Meripilus lineatus</name>
    <dbReference type="NCBI Taxonomy" id="2056292"/>
    <lineage>
        <taxon>Eukaryota</taxon>
        <taxon>Fungi</taxon>
        <taxon>Dikarya</taxon>
        <taxon>Basidiomycota</taxon>
        <taxon>Agaricomycotina</taxon>
        <taxon>Agaricomycetes</taxon>
        <taxon>Polyporales</taxon>
        <taxon>Meripilaceae</taxon>
        <taxon>Meripilus</taxon>
    </lineage>
</organism>
<gene>
    <name evidence="3" type="ORF">NLI96_g7243</name>
</gene>
<comment type="caution">
    <text evidence="3">The sequence shown here is derived from an EMBL/GenBank/DDBJ whole genome shotgun (WGS) entry which is preliminary data.</text>
</comment>
<keyword evidence="1" id="KW-1133">Transmembrane helix</keyword>
<evidence type="ECO:0000259" key="2">
    <source>
        <dbReference type="Pfam" id="PF20151"/>
    </source>
</evidence>
<dbReference type="InterPro" id="IPR045340">
    <property type="entry name" value="DUF6533"/>
</dbReference>
<proteinExistence type="predicted"/>
<sequence length="131" mass="15064">MLNLASEVEHIWRSRMSWTTAVYVMVRYYALAQTSLLLLLLPEITAEWKPTPLQCYQWMIYQAVGCIVMLWLVQVILIMRVALVLNIAVSINIDRPIGEIFFNWLIAVVSSVEQLPGISSHSQLANILFRD</sequence>
<evidence type="ECO:0000313" key="4">
    <source>
        <dbReference type="Proteomes" id="UP001212997"/>
    </source>
</evidence>
<reference evidence="3" key="1">
    <citation type="submission" date="2022-07" db="EMBL/GenBank/DDBJ databases">
        <title>Genome Sequence of Physisporinus lineatus.</title>
        <authorList>
            <person name="Buettner E."/>
        </authorList>
    </citation>
    <scope>NUCLEOTIDE SEQUENCE</scope>
    <source>
        <strain evidence="3">VT162</strain>
    </source>
</reference>
<evidence type="ECO:0000256" key="1">
    <source>
        <dbReference type="SAM" id="Phobius"/>
    </source>
</evidence>
<keyword evidence="1" id="KW-0812">Transmembrane</keyword>
<evidence type="ECO:0000313" key="3">
    <source>
        <dbReference type="EMBL" id="KAJ3482046.1"/>
    </source>
</evidence>
<protein>
    <recommendedName>
        <fullName evidence="2">DUF6533 domain-containing protein</fullName>
    </recommendedName>
</protein>
<keyword evidence="4" id="KW-1185">Reference proteome</keyword>
<accession>A0AAD5UZV3</accession>
<dbReference type="AlphaFoldDB" id="A0AAD5UZV3"/>
<feature type="domain" description="DUF6533" evidence="2">
    <location>
        <begin position="2"/>
        <end position="31"/>
    </location>
</feature>
<name>A0AAD5UZV3_9APHY</name>
<dbReference type="Pfam" id="PF20151">
    <property type="entry name" value="DUF6533"/>
    <property type="match status" value="1"/>
</dbReference>